<dbReference type="PROSITE" id="PS51334">
    <property type="entry name" value="PRONE"/>
    <property type="match status" value="1"/>
</dbReference>
<feature type="compositionally biased region" description="Polar residues" evidence="3">
    <location>
        <begin position="513"/>
        <end position="543"/>
    </location>
</feature>
<dbReference type="FunFam" id="1.20.58.2010:FF:000001">
    <property type="entry name" value="Rop guanine nucleotide exchange factor 14"/>
    <property type="match status" value="1"/>
</dbReference>
<evidence type="ECO:0000256" key="1">
    <source>
        <dbReference type="ARBA" id="ARBA00022658"/>
    </source>
</evidence>
<reference evidence="5 6" key="1">
    <citation type="submission" date="2024-02" db="EMBL/GenBank/DDBJ databases">
        <authorList>
            <person name="Vignale AGUSTIN F."/>
            <person name="Sosa J E."/>
            <person name="Modenutti C."/>
        </authorList>
    </citation>
    <scope>NUCLEOTIDE SEQUENCE [LARGE SCALE GENOMIC DNA]</scope>
</reference>
<proteinExistence type="predicted"/>
<protein>
    <recommendedName>
        <fullName evidence="4">PRONE domain-containing protein</fullName>
    </recommendedName>
</protein>
<evidence type="ECO:0000259" key="4">
    <source>
        <dbReference type="PROSITE" id="PS51334"/>
    </source>
</evidence>
<keyword evidence="1 2" id="KW-0344">Guanine-nucleotide releasing factor</keyword>
<dbReference type="InterPro" id="IPR005512">
    <property type="entry name" value="PRONE_dom"/>
</dbReference>
<dbReference type="Pfam" id="PF03759">
    <property type="entry name" value="PRONE"/>
    <property type="match status" value="1"/>
</dbReference>
<feature type="domain" description="PRONE" evidence="4">
    <location>
        <begin position="109"/>
        <end position="481"/>
    </location>
</feature>
<dbReference type="AlphaFoldDB" id="A0ABC8UGA1"/>
<dbReference type="EMBL" id="CAUOFW020007625">
    <property type="protein sequence ID" value="CAK9180021.1"/>
    <property type="molecule type" value="Genomic_DNA"/>
</dbReference>
<comment type="caution">
    <text evidence="5">The sequence shown here is derived from an EMBL/GenBank/DDBJ whole genome shotgun (WGS) entry which is preliminary data.</text>
</comment>
<sequence length="563" mass="62937">MMIVRRRLACCTRDRGISFDFDEQDRIMTYNGLESCILNRQSYANESHTSRGDGCPTDSLDEDDSSCSSSNNAFGSSFSSHWTMMKRDDKGLDEWEFSESPKHFHVKEKSSYSFELSDVTTMKEKFARLLLGDDITGGCKGISTALSLSNAITNLAATVFGELWKLEPLPEERKSKWRREMDWLISPTNYMVELVPAKQNSANGRTLEIMTPKARADIHMNLPALQKLDSMLIETLESMVNTEFWYAEGGSRAEGRNMSCRQSKRWWLPSPCVPTAGLSDAERKKLLNQAKLVQQVFKAAKSINENVLLEMPIPNIIRDALPKSGKASLGELLYKILSAESTSAEEMVNSLNLKSEHSALEAINRLEVAAFAWKEKITEQNSGKSPVRTSWSFIKDSISELDKMEFLLDRAEALRQQLKTRYPNLPQTFLDVTKIQYGKDVGHSILEAYSRALGNLAFSILSRMGDILQEDVLSNPSSPAAASCFPGVNLTRISDTPVASRVRHSLIDQMNTINGEHCDSNSANVSDSENQPKTSSVTATPSRSRLRRISREVCISLSPNKSP</sequence>
<dbReference type="PANTHER" id="PTHR33101">
    <property type="entry name" value="ROP GUANINE NUCLEOTIDE EXCHANGE FACTOR 1"/>
    <property type="match status" value="1"/>
</dbReference>
<feature type="region of interest" description="Disordered" evidence="3">
    <location>
        <begin position="513"/>
        <end position="545"/>
    </location>
</feature>
<name>A0ABC8UGA1_9AQUA</name>
<dbReference type="InterPro" id="IPR038937">
    <property type="entry name" value="RopGEF"/>
</dbReference>
<organism evidence="5 6">
    <name type="scientific">Ilex paraguariensis</name>
    <name type="common">yerba mate</name>
    <dbReference type="NCBI Taxonomy" id="185542"/>
    <lineage>
        <taxon>Eukaryota</taxon>
        <taxon>Viridiplantae</taxon>
        <taxon>Streptophyta</taxon>
        <taxon>Embryophyta</taxon>
        <taxon>Tracheophyta</taxon>
        <taxon>Spermatophyta</taxon>
        <taxon>Magnoliopsida</taxon>
        <taxon>eudicotyledons</taxon>
        <taxon>Gunneridae</taxon>
        <taxon>Pentapetalae</taxon>
        <taxon>asterids</taxon>
        <taxon>campanulids</taxon>
        <taxon>Aquifoliales</taxon>
        <taxon>Aquifoliaceae</taxon>
        <taxon>Ilex</taxon>
    </lineage>
</organism>
<gene>
    <name evidence="5" type="ORF">ILEXP_LOCUS49975</name>
</gene>
<evidence type="ECO:0000256" key="2">
    <source>
        <dbReference type="PROSITE-ProRule" id="PRU00663"/>
    </source>
</evidence>
<evidence type="ECO:0000313" key="6">
    <source>
        <dbReference type="Proteomes" id="UP001642360"/>
    </source>
</evidence>
<dbReference type="Gene3D" id="1.20.58.2010">
    <property type="entry name" value="PRONE domain, subdomain 1"/>
    <property type="match status" value="2"/>
</dbReference>
<evidence type="ECO:0000256" key="3">
    <source>
        <dbReference type="SAM" id="MobiDB-lite"/>
    </source>
</evidence>
<evidence type="ECO:0000313" key="5">
    <source>
        <dbReference type="EMBL" id="CAK9180021.1"/>
    </source>
</evidence>
<dbReference type="FunFam" id="1.20.58.2010:FF:000003">
    <property type="entry name" value="Rop guanine nucleotide exchange factor 14"/>
    <property type="match status" value="1"/>
</dbReference>
<accession>A0ABC8UGA1</accession>
<keyword evidence="6" id="KW-1185">Reference proteome</keyword>
<dbReference type="Proteomes" id="UP001642360">
    <property type="component" value="Unassembled WGS sequence"/>
</dbReference>
<dbReference type="PANTHER" id="PTHR33101:SF2">
    <property type="entry name" value="ROP GUANINE NUCLEOTIDE EXCHANGE FACTOR 14"/>
    <property type="match status" value="1"/>
</dbReference>
<dbReference type="GO" id="GO:0005085">
    <property type="term" value="F:guanyl-nucleotide exchange factor activity"/>
    <property type="evidence" value="ECO:0007669"/>
    <property type="project" value="UniProtKB-UniRule"/>
</dbReference>